<evidence type="ECO:0000256" key="7">
    <source>
        <dbReference type="ARBA" id="ARBA00022679"/>
    </source>
</evidence>
<name>A0A433WB29_9BACT</name>
<dbReference type="PANTHER" id="PTHR11712:SF306">
    <property type="entry name" value="3-OXOACYL-[ACYL-CARRIER-PROTEIN] SYNTHASE 1"/>
    <property type="match status" value="1"/>
</dbReference>
<evidence type="ECO:0000313" key="19">
    <source>
        <dbReference type="EMBL" id="NSL90444.1"/>
    </source>
</evidence>
<protein>
    <recommendedName>
        <fullName evidence="12">3-oxoacyl-[acyl-carrier-protein] synthase 1</fullName>
        <ecNumber evidence="4">2.3.1.41</ecNumber>
    </recommendedName>
    <alternativeName>
        <fullName evidence="13">3-oxoacyl-[acyl-carrier-protein] synthase I</fullName>
    </alternativeName>
    <alternativeName>
        <fullName evidence="14">Beta-ketoacyl-ACP synthase I</fullName>
    </alternativeName>
</protein>
<keyword evidence="20" id="KW-1185">Reference proteome</keyword>
<dbReference type="InterPro" id="IPR014030">
    <property type="entry name" value="Ketoacyl_synth_N"/>
</dbReference>
<dbReference type="Pfam" id="PF02801">
    <property type="entry name" value="Ketoacyl-synt_C"/>
    <property type="match status" value="1"/>
</dbReference>
<evidence type="ECO:0000256" key="14">
    <source>
        <dbReference type="ARBA" id="ARBA00042143"/>
    </source>
</evidence>
<evidence type="ECO:0000256" key="16">
    <source>
        <dbReference type="ARBA" id="ARBA00048506"/>
    </source>
</evidence>
<keyword evidence="7 17" id="KW-0808">Transferase</keyword>
<organism evidence="19 20">
    <name type="scientific">Chitinophaga solisilvae</name>
    <dbReference type="NCBI Taxonomy" id="1233460"/>
    <lineage>
        <taxon>Bacteria</taxon>
        <taxon>Pseudomonadati</taxon>
        <taxon>Bacteroidota</taxon>
        <taxon>Chitinophagia</taxon>
        <taxon>Chitinophagales</taxon>
        <taxon>Chitinophagaceae</taxon>
        <taxon>Chitinophaga</taxon>
    </lineage>
</organism>
<evidence type="ECO:0000256" key="2">
    <source>
        <dbReference type="ARBA" id="ARBA00008467"/>
    </source>
</evidence>
<evidence type="ECO:0000256" key="4">
    <source>
        <dbReference type="ARBA" id="ARBA00013191"/>
    </source>
</evidence>
<dbReference type="Pfam" id="PF00109">
    <property type="entry name" value="ketoacyl-synt"/>
    <property type="match status" value="1"/>
</dbReference>
<evidence type="ECO:0000256" key="8">
    <source>
        <dbReference type="ARBA" id="ARBA00022832"/>
    </source>
</evidence>
<dbReference type="CDD" id="cd00834">
    <property type="entry name" value="KAS_I_II"/>
    <property type="match status" value="1"/>
</dbReference>
<dbReference type="PROSITE" id="PS51257">
    <property type="entry name" value="PROKAR_LIPOPROTEIN"/>
    <property type="match status" value="1"/>
</dbReference>
<dbReference type="PROSITE" id="PS00606">
    <property type="entry name" value="KS3_1"/>
    <property type="match status" value="1"/>
</dbReference>
<dbReference type="Gene3D" id="3.40.47.10">
    <property type="match status" value="1"/>
</dbReference>
<dbReference type="AlphaFoldDB" id="A0A433WB29"/>
<keyword evidence="10" id="KW-0275">Fatty acid biosynthesis</keyword>
<dbReference type="PANTHER" id="PTHR11712">
    <property type="entry name" value="POLYKETIDE SYNTHASE-RELATED"/>
    <property type="match status" value="1"/>
</dbReference>
<evidence type="ECO:0000256" key="13">
    <source>
        <dbReference type="ARBA" id="ARBA00041620"/>
    </source>
</evidence>
<accession>A0A433WB29</accession>
<keyword evidence="5" id="KW-0963">Cytoplasm</keyword>
<keyword evidence="11" id="KW-0012">Acyltransferase</keyword>
<dbReference type="EMBL" id="RIAR02000001">
    <property type="protein sequence ID" value="NSL90444.1"/>
    <property type="molecule type" value="Genomic_DNA"/>
</dbReference>
<reference evidence="19" key="1">
    <citation type="submission" date="2020-05" db="EMBL/GenBank/DDBJ databases">
        <title>Chitinophaga laudate sp. nov., isolated from a tropical peat swamp.</title>
        <authorList>
            <person name="Goh C.B.S."/>
            <person name="Lee M.S."/>
            <person name="Parimannan S."/>
            <person name="Pasbakhsh P."/>
            <person name="Yule C.M."/>
            <person name="Rajandas H."/>
            <person name="Loke S."/>
            <person name="Croft L."/>
            <person name="Tan J.B.L."/>
        </authorList>
    </citation>
    <scope>NUCLEOTIDE SEQUENCE</scope>
    <source>
        <strain evidence="19">Mgbs1</strain>
    </source>
</reference>
<evidence type="ECO:0000256" key="11">
    <source>
        <dbReference type="ARBA" id="ARBA00023315"/>
    </source>
</evidence>
<keyword evidence="9" id="KW-0443">Lipid metabolism</keyword>
<comment type="subunit">
    <text evidence="3">Homodimer.</text>
</comment>
<dbReference type="OrthoDB" id="9808669at2"/>
<dbReference type="InterPro" id="IPR000794">
    <property type="entry name" value="Beta-ketoacyl_synthase"/>
</dbReference>
<dbReference type="Proteomes" id="UP000281028">
    <property type="component" value="Unassembled WGS sequence"/>
</dbReference>
<evidence type="ECO:0000256" key="12">
    <source>
        <dbReference type="ARBA" id="ARBA00039450"/>
    </source>
</evidence>
<evidence type="ECO:0000256" key="10">
    <source>
        <dbReference type="ARBA" id="ARBA00023160"/>
    </source>
</evidence>
<proteinExistence type="inferred from homology"/>
<comment type="catalytic activity">
    <reaction evidence="16">
        <text>a fatty acyl-[ACP] + malonyl-[ACP] + H(+) = a 3-oxoacyl-[ACP] + holo-[ACP] + CO2</text>
        <dbReference type="Rhea" id="RHEA:22836"/>
        <dbReference type="Rhea" id="RHEA-COMP:9623"/>
        <dbReference type="Rhea" id="RHEA-COMP:9685"/>
        <dbReference type="Rhea" id="RHEA-COMP:9916"/>
        <dbReference type="Rhea" id="RHEA-COMP:14125"/>
        <dbReference type="ChEBI" id="CHEBI:15378"/>
        <dbReference type="ChEBI" id="CHEBI:16526"/>
        <dbReference type="ChEBI" id="CHEBI:64479"/>
        <dbReference type="ChEBI" id="CHEBI:78449"/>
        <dbReference type="ChEBI" id="CHEBI:78776"/>
        <dbReference type="ChEBI" id="CHEBI:138651"/>
        <dbReference type="EC" id="2.3.1.41"/>
    </reaction>
    <physiologicalReaction direction="left-to-right" evidence="16">
        <dbReference type="Rhea" id="RHEA:22837"/>
    </physiologicalReaction>
</comment>
<comment type="subcellular location">
    <subcellularLocation>
        <location evidence="1">Cytoplasm</location>
    </subcellularLocation>
</comment>
<evidence type="ECO:0000313" key="20">
    <source>
        <dbReference type="Proteomes" id="UP000281028"/>
    </source>
</evidence>
<evidence type="ECO:0000256" key="3">
    <source>
        <dbReference type="ARBA" id="ARBA00011738"/>
    </source>
</evidence>
<evidence type="ECO:0000256" key="6">
    <source>
        <dbReference type="ARBA" id="ARBA00022516"/>
    </source>
</evidence>
<dbReference type="PROSITE" id="PS00098">
    <property type="entry name" value="THIOLASE_1"/>
    <property type="match status" value="1"/>
</dbReference>
<dbReference type="GO" id="GO:0004315">
    <property type="term" value="F:3-oxoacyl-[acyl-carrier-protein] synthase activity"/>
    <property type="evidence" value="ECO:0007669"/>
    <property type="project" value="UniProtKB-EC"/>
</dbReference>
<dbReference type="GO" id="GO:0006633">
    <property type="term" value="P:fatty acid biosynthetic process"/>
    <property type="evidence" value="ECO:0007669"/>
    <property type="project" value="UniProtKB-KW"/>
</dbReference>
<evidence type="ECO:0000256" key="17">
    <source>
        <dbReference type="RuleBase" id="RU003694"/>
    </source>
</evidence>
<evidence type="ECO:0000256" key="9">
    <source>
        <dbReference type="ARBA" id="ARBA00023098"/>
    </source>
</evidence>
<feature type="domain" description="Ketosynthase family 3 (KS3)" evidence="18">
    <location>
        <begin position="2"/>
        <end position="405"/>
    </location>
</feature>
<dbReference type="PROSITE" id="PS52004">
    <property type="entry name" value="KS3_2"/>
    <property type="match status" value="1"/>
</dbReference>
<gene>
    <name evidence="19" type="ORF">ECE50_026715</name>
</gene>
<dbReference type="InterPro" id="IPR020615">
    <property type="entry name" value="Thiolase_acyl_enz_int_AS"/>
</dbReference>
<dbReference type="EC" id="2.3.1.41" evidence="4"/>
<dbReference type="SUPFAM" id="SSF53901">
    <property type="entry name" value="Thiolase-like"/>
    <property type="match status" value="2"/>
</dbReference>
<evidence type="ECO:0000259" key="18">
    <source>
        <dbReference type="PROSITE" id="PS52004"/>
    </source>
</evidence>
<evidence type="ECO:0000256" key="5">
    <source>
        <dbReference type="ARBA" id="ARBA00022490"/>
    </source>
</evidence>
<dbReference type="RefSeq" id="WP_127043787.1">
    <property type="nucleotide sequence ID" value="NZ_JAABOK010000005.1"/>
</dbReference>
<dbReference type="InterPro" id="IPR014031">
    <property type="entry name" value="Ketoacyl_synth_C"/>
</dbReference>
<dbReference type="GO" id="GO:0005829">
    <property type="term" value="C:cytosol"/>
    <property type="evidence" value="ECO:0007669"/>
    <property type="project" value="TreeGrafter"/>
</dbReference>
<keyword evidence="8" id="KW-0276">Fatty acid metabolism</keyword>
<evidence type="ECO:0000256" key="15">
    <source>
        <dbReference type="ARBA" id="ARBA00048121"/>
    </source>
</evidence>
<comment type="catalytic activity">
    <reaction evidence="15">
        <text>(3Z)-decenoyl-[ACP] + malonyl-[ACP] + H(+) = 3-oxo-(5Z)-dodecenoyl-[ACP] + holo-[ACP] + CO2</text>
        <dbReference type="Rhea" id="RHEA:54940"/>
        <dbReference type="Rhea" id="RHEA-COMP:9623"/>
        <dbReference type="Rhea" id="RHEA-COMP:9685"/>
        <dbReference type="Rhea" id="RHEA-COMP:9927"/>
        <dbReference type="Rhea" id="RHEA-COMP:14042"/>
        <dbReference type="ChEBI" id="CHEBI:15378"/>
        <dbReference type="ChEBI" id="CHEBI:16526"/>
        <dbReference type="ChEBI" id="CHEBI:64479"/>
        <dbReference type="ChEBI" id="CHEBI:78449"/>
        <dbReference type="ChEBI" id="CHEBI:78798"/>
        <dbReference type="ChEBI" id="CHEBI:138410"/>
    </reaction>
    <physiologicalReaction direction="left-to-right" evidence="15">
        <dbReference type="Rhea" id="RHEA:54941"/>
    </physiologicalReaction>
</comment>
<comment type="caution">
    <text evidence="19">The sequence shown here is derived from an EMBL/GenBank/DDBJ whole genome shotgun (WGS) entry which is preliminary data.</text>
</comment>
<keyword evidence="6" id="KW-0444">Lipid biosynthesis</keyword>
<evidence type="ECO:0000256" key="1">
    <source>
        <dbReference type="ARBA" id="ARBA00004496"/>
    </source>
</evidence>
<dbReference type="InterPro" id="IPR018201">
    <property type="entry name" value="Ketoacyl_synth_AS"/>
</dbReference>
<dbReference type="SMART" id="SM00825">
    <property type="entry name" value="PKS_KS"/>
    <property type="match status" value="1"/>
</dbReference>
<dbReference type="InterPro" id="IPR020841">
    <property type="entry name" value="PKS_Beta-ketoAc_synthase_dom"/>
</dbReference>
<sequence length="407" mass="43943">MMNRVVITGMGIYSCIGKDMQEVRDSLYKGKSGIVLDPERKVFGYRSGLTGYIQRPELKGMLDRRARLMMPEQAEFAYMATREALAQAGMDQDYIDKTPVGLLYGNDSSARPVVEATDIMREKKDTMLVGSGSVFQTMNSTVNMNLATIFKLRGVNFTVSAACASGSHAIGLGYMFIRNGMQDAVICGGAQEVNIYAMGNFDAIAAFSVREGDPERASRPFDRDRDGLVPSGGAATVILESLESAQRRGATILGEVLGYGFSSNGGHISNPTVEGPVRSLQIALQDAGLSAADIQYINAHATSTPAGDASEARAINEVFGSSRPYVSSTKSMTGHECWMAGASEIVYSMLMMQHDFIAPNINLENPDDDAAKLNIATKTIDKKFNIFLSNSFGFGGTNSSLIVKKWE</sequence>
<comment type="similarity">
    <text evidence="2 17">Belongs to the thiolase-like superfamily. Beta-ketoacyl-ACP synthases family.</text>
</comment>
<dbReference type="InterPro" id="IPR016039">
    <property type="entry name" value="Thiolase-like"/>
</dbReference>